<evidence type="ECO:0000259" key="1">
    <source>
        <dbReference type="Pfam" id="PF14080"/>
    </source>
</evidence>
<dbReference type="HOGENOM" id="CLU_943106_0_0_4"/>
<dbReference type="STRING" id="1203554.HMPREF1476_01138"/>
<evidence type="ECO:0000313" key="3">
    <source>
        <dbReference type="Proteomes" id="UP000014400"/>
    </source>
</evidence>
<dbReference type="EMBL" id="ATCF01000016">
    <property type="protein sequence ID" value="EPD99459.1"/>
    <property type="molecule type" value="Genomic_DNA"/>
</dbReference>
<organism evidence="2 3">
    <name type="scientific">Sutterella wadsworthensis HGA0223</name>
    <dbReference type="NCBI Taxonomy" id="1203554"/>
    <lineage>
        <taxon>Bacteria</taxon>
        <taxon>Pseudomonadati</taxon>
        <taxon>Pseudomonadota</taxon>
        <taxon>Betaproteobacteria</taxon>
        <taxon>Burkholderiales</taxon>
        <taxon>Sutterellaceae</taxon>
        <taxon>Sutterella</taxon>
    </lineage>
</organism>
<gene>
    <name evidence="2" type="ORF">HMPREF1476_01138</name>
</gene>
<reference evidence="2 3" key="1">
    <citation type="submission" date="2013-04" db="EMBL/GenBank/DDBJ databases">
        <title>The Genome Sequence of Sutterella wadsworthensis HGA0223.</title>
        <authorList>
            <consortium name="The Broad Institute Genomics Platform"/>
            <person name="Earl A."/>
            <person name="Ward D."/>
            <person name="Feldgarden M."/>
            <person name="Gevers D."/>
            <person name="Schmidt T.M."/>
            <person name="Dover J."/>
            <person name="Dai D."/>
            <person name="Walker B."/>
            <person name="Young S."/>
            <person name="Zeng Q."/>
            <person name="Gargeya S."/>
            <person name="Fitzgerald M."/>
            <person name="Haas B."/>
            <person name="Abouelleil A."/>
            <person name="Allen A.W."/>
            <person name="Alvarado L."/>
            <person name="Arachchi H.M."/>
            <person name="Berlin A.M."/>
            <person name="Chapman S.B."/>
            <person name="Gainer-Dewar J."/>
            <person name="Goldberg J."/>
            <person name="Griggs A."/>
            <person name="Gujja S."/>
            <person name="Hansen M."/>
            <person name="Howarth C."/>
            <person name="Imamovic A."/>
            <person name="Ireland A."/>
            <person name="Larimer J."/>
            <person name="McCowan C."/>
            <person name="Murphy C."/>
            <person name="Pearson M."/>
            <person name="Poon T.W."/>
            <person name="Priest M."/>
            <person name="Roberts A."/>
            <person name="Saif S."/>
            <person name="Shea T."/>
            <person name="Sisk P."/>
            <person name="Sykes S."/>
            <person name="Wortman J."/>
            <person name="Nusbaum C."/>
            <person name="Birren B."/>
        </authorList>
    </citation>
    <scope>NUCLEOTIDE SEQUENCE [LARGE SCALE GENOMIC DNA]</scope>
    <source>
        <strain evidence="2 3">HGA0223</strain>
    </source>
</reference>
<dbReference type="Pfam" id="PF14080">
    <property type="entry name" value="DUF4261"/>
    <property type="match status" value="1"/>
</dbReference>
<dbReference type="InterPro" id="IPR025357">
    <property type="entry name" value="DUF4261"/>
</dbReference>
<dbReference type="eggNOG" id="ENOG5030YH5">
    <property type="taxonomic scope" value="Bacteria"/>
</dbReference>
<dbReference type="PATRIC" id="fig|1203554.3.peg.1177"/>
<dbReference type="AlphaFoldDB" id="S3CFZ4"/>
<dbReference type="Proteomes" id="UP000014400">
    <property type="component" value="Unassembled WGS sequence"/>
</dbReference>
<accession>S3CFZ4</accession>
<keyword evidence="3" id="KW-1185">Reference proteome</keyword>
<sequence length="295" mass="32124">MTAPDESMHSQEEIRQINAMLKSQLPFIGAAALSRPGWDAEDFIESFAKDWGIELEVLPDERGPGQPFAAALPGTGVVINVIERPGRMGIERFIDGAAENYLWPEGRSLIRGMQSELMIAVGGGTHRSTQAALFIRAAATILDNESAIGFLDCDVLREPVHFRKTALALREQALATPILFWIGLSRLPEGADGLPRLKAWTNGLARFDKLEMEIPSTAADIHDAFILLNSAACYVLDHDAQMQPGEALEWKDGEVPLSLGKSSAIDEDQDVLIVDLDGLRPRGDGVVENKDEGEA</sequence>
<comment type="caution">
    <text evidence="2">The sequence shown here is derived from an EMBL/GenBank/DDBJ whole genome shotgun (WGS) entry which is preliminary data.</text>
</comment>
<proteinExistence type="predicted"/>
<evidence type="ECO:0000313" key="2">
    <source>
        <dbReference type="EMBL" id="EPD99459.1"/>
    </source>
</evidence>
<feature type="domain" description="DUF4261" evidence="1">
    <location>
        <begin position="200"/>
        <end position="271"/>
    </location>
</feature>
<protein>
    <recommendedName>
        <fullName evidence="1">DUF4261 domain-containing protein</fullName>
    </recommendedName>
</protein>
<name>S3CFZ4_9BURK</name>